<evidence type="ECO:0000313" key="1">
    <source>
        <dbReference type="EMBL" id="EXI65260.1"/>
    </source>
</evidence>
<name>A0A011NLF3_9PROT</name>
<reference evidence="1" key="1">
    <citation type="submission" date="2014-02" db="EMBL/GenBank/DDBJ databases">
        <title>Expanding our view of genomic diversity in Candidatus Accumulibacter clades.</title>
        <authorList>
            <person name="Skennerton C.T."/>
            <person name="Barr J.J."/>
            <person name="Slater F.R."/>
            <person name="Bond P.L."/>
            <person name="Tyson G.W."/>
        </authorList>
    </citation>
    <scope>NUCLEOTIDE SEQUENCE [LARGE SCALE GENOMIC DNA]</scope>
</reference>
<accession>A0A011NLF3</accession>
<gene>
    <name evidence="1" type="ORF">AW08_03308</name>
</gene>
<sequence length="58" mass="6417">MRARTGRTEIRAVVLDACVGRDGRLRGLPDWPVRGGREWIECTATLPCYRLAHGVPVG</sequence>
<protein>
    <submittedName>
        <fullName evidence="1">Uncharacterized protein</fullName>
    </submittedName>
</protein>
<dbReference type="PATRIC" id="fig|1454001.3.peg.3357"/>
<dbReference type="AlphaFoldDB" id="A0A011NLF3"/>
<evidence type="ECO:0000313" key="2">
    <source>
        <dbReference type="Proteomes" id="UP000020218"/>
    </source>
</evidence>
<proteinExistence type="predicted"/>
<organism evidence="1 2">
    <name type="scientific">Candidatus Accumulibacter adjunctus</name>
    <dbReference type="NCBI Taxonomy" id="1454001"/>
    <lineage>
        <taxon>Bacteria</taxon>
        <taxon>Pseudomonadati</taxon>
        <taxon>Pseudomonadota</taxon>
        <taxon>Betaproteobacteria</taxon>
        <taxon>Candidatus Accumulibacter</taxon>
    </lineage>
</organism>
<dbReference type="Proteomes" id="UP000020218">
    <property type="component" value="Unassembled WGS sequence"/>
</dbReference>
<dbReference type="EMBL" id="JFAX01000025">
    <property type="protein sequence ID" value="EXI65260.1"/>
    <property type="molecule type" value="Genomic_DNA"/>
</dbReference>
<comment type="caution">
    <text evidence="1">The sequence shown here is derived from an EMBL/GenBank/DDBJ whole genome shotgun (WGS) entry which is preliminary data.</text>
</comment>
<keyword evidence="2" id="KW-1185">Reference proteome</keyword>